<dbReference type="InterPro" id="IPR001304">
    <property type="entry name" value="C-type_lectin-like"/>
</dbReference>
<dbReference type="InterPro" id="IPR016187">
    <property type="entry name" value="CTDL_fold"/>
</dbReference>
<evidence type="ECO:0000313" key="5">
    <source>
        <dbReference type="Proteomes" id="UP001177023"/>
    </source>
</evidence>
<evidence type="ECO:0000256" key="1">
    <source>
        <dbReference type="SAM" id="SignalP"/>
    </source>
</evidence>
<feature type="non-terminal residue" evidence="4">
    <location>
        <position position="1"/>
    </location>
</feature>
<keyword evidence="5" id="KW-1185">Reference proteome</keyword>
<dbReference type="AlphaFoldDB" id="A0AA36FUQ1"/>
<dbReference type="PANTHER" id="PTHR31024:SF3">
    <property type="entry name" value="C-TYPE LECTIN-RELATED"/>
    <property type="match status" value="1"/>
</dbReference>
<dbReference type="CDD" id="cd00037">
    <property type="entry name" value="CLECT"/>
    <property type="match status" value="1"/>
</dbReference>
<dbReference type="InterPro" id="IPR002035">
    <property type="entry name" value="VWF_A"/>
</dbReference>
<dbReference type="SUPFAM" id="SSF56436">
    <property type="entry name" value="C-type lectin-like"/>
    <property type="match status" value="1"/>
</dbReference>
<gene>
    <name evidence="4" type="ORF">MSPICULIGERA_LOCUS6442</name>
</gene>
<organism evidence="4 5">
    <name type="scientific">Mesorhabditis spiculigera</name>
    <dbReference type="NCBI Taxonomy" id="96644"/>
    <lineage>
        <taxon>Eukaryota</taxon>
        <taxon>Metazoa</taxon>
        <taxon>Ecdysozoa</taxon>
        <taxon>Nematoda</taxon>
        <taxon>Chromadorea</taxon>
        <taxon>Rhabditida</taxon>
        <taxon>Rhabditina</taxon>
        <taxon>Rhabditomorpha</taxon>
        <taxon>Rhabditoidea</taxon>
        <taxon>Rhabditidae</taxon>
        <taxon>Mesorhabditinae</taxon>
        <taxon>Mesorhabditis</taxon>
    </lineage>
</organism>
<dbReference type="PROSITE" id="PS50041">
    <property type="entry name" value="C_TYPE_LECTIN_2"/>
    <property type="match status" value="1"/>
</dbReference>
<keyword evidence="1" id="KW-0732">Signal</keyword>
<name>A0AA36FUQ1_9BILA</name>
<dbReference type="Gene3D" id="3.10.100.10">
    <property type="entry name" value="Mannose-Binding Protein A, subunit A"/>
    <property type="match status" value="1"/>
</dbReference>
<feature type="domain" description="C-type lectin" evidence="2">
    <location>
        <begin position="457"/>
        <end position="564"/>
    </location>
</feature>
<dbReference type="PROSITE" id="PS50234">
    <property type="entry name" value="VWFA"/>
    <property type="match status" value="1"/>
</dbReference>
<proteinExistence type="predicted"/>
<reference evidence="4" key="1">
    <citation type="submission" date="2023-06" db="EMBL/GenBank/DDBJ databases">
        <authorList>
            <person name="Delattre M."/>
        </authorList>
    </citation>
    <scope>NUCLEOTIDE SEQUENCE</scope>
    <source>
        <strain evidence="4">AF72</strain>
    </source>
</reference>
<feature type="chain" id="PRO_5041412967" description="C-type lectin" evidence="1">
    <location>
        <begin position="18"/>
        <end position="575"/>
    </location>
</feature>
<dbReference type="SMART" id="SM00327">
    <property type="entry name" value="VWA"/>
    <property type="match status" value="1"/>
</dbReference>
<accession>A0AA36FUQ1</accession>
<sequence>MRFFLAFIALGLHLVSAKCTIGQGNVEPCGKHTAIIVDSTKYQADEKTATKVFEFVSTYLSTLDLSSGNYSITMGYYGLGDPSVSWSPIMLDFAKSSPKVLCENYEGLLTYEKANHYGICLIETALLGLYNITGVYESHYDDVLWITATHDQVDVDESAKFLSAFGATRFTVVNMGTADFSSWKGARVICQQYPFPADFSATVFSQVCRNNQTADQGCKNSPATSTQPRPMTTTMPVFSDNLTCPCEPKKVWNDVYVLFDGVLFTAAKFKQVVSIIKDSLFQLSIGQGQQDTRIGISVYGDTVHHLASLDRYTNSDGFMTQQIQPLPSDYGTNIDAAISDARAHFNSSEHRPYARKVIIVVGAGYRDGNYSSPSYSALVFQNYEGGIIISLDFGYNNGSTNVLKSIASRGYWIDGLNLYQDEDEKAIVHLMCEANCLCPKGYRSAQDTPRYTPAEGCFKVSNAATDAPTASGVCGNDGGVLGATKDTYQRVFAVGAQSNQDSPLWVGLSKDNGLNWMWSDGTPMNASSPIVAGPGSCAYLKRTSGFQTALYQDDCSQSHPFICQLPPCSSTNLCM</sequence>
<comment type="caution">
    <text evidence="4">The sequence shown here is derived from an EMBL/GenBank/DDBJ whole genome shotgun (WGS) entry which is preliminary data.</text>
</comment>
<dbReference type="Gene3D" id="3.40.50.410">
    <property type="entry name" value="von Willebrand factor, type A domain"/>
    <property type="match status" value="1"/>
</dbReference>
<dbReference type="PANTHER" id="PTHR31024">
    <property type="entry name" value="C-TYPE LECTIN"/>
    <property type="match status" value="1"/>
</dbReference>
<dbReference type="SMART" id="SM00034">
    <property type="entry name" value="CLECT"/>
    <property type="match status" value="1"/>
</dbReference>
<evidence type="ECO:0000259" key="3">
    <source>
        <dbReference type="PROSITE" id="PS50234"/>
    </source>
</evidence>
<dbReference type="Pfam" id="PF00059">
    <property type="entry name" value="Lectin_C"/>
    <property type="match status" value="1"/>
</dbReference>
<dbReference type="InterPro" id="IPR036465">
    <property type="entry name" value="vWFA_dom_sf"/>
</dbReference>
<dbReference type="CDD" id="cd01450">
    <property type="entry name" value="vWFA_subfamily_ECM"/>
    <property type="match status" value="1"/>
</dbReference>
<feature type="domain" description="VWFA" evidence="3">
    <location>
        <begin position="254"/>
        <end position="434"/>
    </location>
</feature>
<evidence type="ECO:0008006" key="6">
    <source>
        <dbReference type="Google" id="ProtNLM"/>
    </source>
</evidence>
<evidence type="ECO:0000313" key="4">
    <source>
        <dbReference type="EMBL" id="CAJ0567909.1"/>
    </source>
</evidence>
<dbReference type="InterPro" id="IPR016186">
    <property type="entry name" value="C-type_lectin-like/link_sf"/>
</dbReference>
<dbReference type="Proteomes" id="UP001177023">
    <property type="component" value="Unassembled WGS sequence"/>
</dbReference>
<protein>
    <recommendedName>
        <fullName evidence="6">C-type lectin</fullName>
    </recommendedName>
</protein>
<dbReference type="Pfam" id="PF00092">
    <property type="entry name" value="VWA"/>
    <property type="match status" value="1"/>
</dbReference>
<dbReference type="SUPFAM" id="SSF53300">
    <property type="entry name" value="vWA-like"/>
    <property type="match status" value="1"/>
</dbReference>
<dbReference type="EMBL" id="CATQJA010001599">
    <property type="protein sequence ID" value="CAJ0567909.1"/>
    <property type="molecule type" value="Genomic_DNA"/>
</dbReference>
<feature type="signal peptide" evidence="1">
    <location>
        <begin position="1"/>
        <end position="17"/>
    </location>
</feature>
<evidence type="ECO:0000259" key="2">
    <source>
        <dbReference type="PROSITE" id="PS50041"/>
    </source>
</evidence>